<feature type="non-terminal residue" evidence="1">
    <location>
        <position position="93"/>
    </location>
</feature>
<organism evidence="1 2">
    <name type="scientific">Racocetra persica</name>
    <dbReference type="NCBI Taxonomy" id="160502"/>
    <lineage>
        <taxon>Eukaryota</taxon>
        <taxon>Fungi</taxon>
        <taxon>Fungi incertae sedis</taxon>
        <taxon>Mucoromycota</taxon>
        <taxon>Glomeromycotina</taxon>
        <taxon>Glomeromycetes</taxon>
        <taxon>Diversisporales</taxon>
        <taxon>Gigasporaceae</taxon>
        <taxon>Racocetra</taxon>
    </lineage>
</organism>
<feature type="non-terminal residue" evidence="1">
    <location>
        <position position="1"/>
    </location>
</feature>
<gene>
    <name evidence="1" type="ORF">RPERSI_LOCUS34405</name>
</gene>
<sequence length="93" mass="10838">RIIDNMSESKVQELIEIVQNSLEEDPRTVRLGMRDIREIPLELINLTTSNNYKIERLGLETNHLSTLPTEICNLTYLRYLNVSSNEFKTFPEA</sequence>
<dbReference type="Proteomes" id="UP000789920">
    <property type="component" value="Unassembled WGS sequence"/>
</dbReference>
<name>A0ACA9SRA7_9GLOM</name>
<protein>
    <submittedName>
        <fullName evidence="1">16005_t:CDS:1</fullName>
    </submittedName>
</protein>
<dbReference type="EMBL" id="CAJVQC010153695">
    <property type="protein sequence ID" value="CAG8846963.1"/>
    <property type="molecule type" value="Genomic_DNA"/>
</dbReference>
<accession>A0ACA9SRA7</accession>
<proteinExistence type="predicted"/>
<evidence type="ECO:0000313" key="2">
    <source>
        <dbReference type="Proteomes" id="UP000789920"/>
    </source>
</evidence>
<comment type="caution">
    <text evidence="1">The sequence shown here is derived from an EMBL/GenBank/DDBJ whole genome shotgun (WGS) entry which is preliminary data.</text>
</comment>
<keyword evidence="2" id="KW-1185">Reference proteome</keyword>
<reference evidence="1" key="1">
    <citation type="submission" date="2021-06" db="EMBL/GenBank/DDBJ databases">
        <authorList>
            <person name="Kallberg Y."/>
            <person name="Tangrot J."/>
            <person name="Rosling A."/>
        </authorList>
    </citation>
    <scope>NUCLEOTIDE SEQUENCE</scope>
    <source>
        <strain evidence="1">MA461A</strain>
    </source>
</reference>
<evidence type="ECO:0000313" key="1">
    <source>
        <dbReference type="EMBL" id="CAG8846963.1"/>
    </source>
</evidence>